<feature type="domain" description="AB hydrolase-1" evidence="2">
    <location>
        <begin position="26"/>
        <end position="248"/>
    </location>
</feature>
<dbReference type="Pfam" id="PF12697">
    <property type="entry name" value="Abhydrolase_6"/>
    <property type="match status" value="1"/>
</dbReference>
<protein>
    <submittedName>
        <fullName evidence="5">Unannotated protein</fullName>
    </submittedName>
</protein>
<dbReference type="EMBL" id="CAESAL010000001">
    <property type="protein sequence ID" value="CAB4329639.1"/>
    <property type="molecule type" value="Genomic_DNA"/>
</dbReference>
<dbReference type="AlphaFoldDB" id="A0A6J6EM80"/>
<dbReference type="GO" id="GO:0016787">
    <property type="term" value="F:hydrolase activity"/>
    <property type="evidence" value="ECO:0007669"/>
    <property type="project" value="UniProtKB-KW"/>
</dbReference>
<dbReference type="EMBL" id="CAEUNJ010000002">
    <property type="protein sequence ID" value="CAB4370187.1"/>
    <property type="molecule type" value="Genomic_DNA"/>
</dbReference>
<dbReference type="EMBL" id="CAFBNJ010000002">
    <property type="protein sequence ID" value="CAB4939126.1"/>
    <property type="molecule type" value="Genomic_DNA"/>
</dbReference>
<evidence type="ECO:0000313" key="9">
    <source>
        <dbReference type="EMBL" id="CAB4939126.1"/>
    </source>
</evidence>
<sequence>MEDRYVRVADGTKLHYVVSGQSEPAIIFVHGWCSNATHFQAQLTAFSKTHRVLAIDRRGHGASDAPEHGYNAQQHANDLAAVLDHEQIVSAVIVGHAGGCPSVLQFATDAPERCEALVLLDTRISPKADLRGSESDSPLAQMVSSIADDAAFEKIYRGFISNRHPELADSVVAEALRVPRRVAQEDLSSIAIDTVSLARSVDCPVLWLSAEAADEALLGSILRDVQFQVVSDSGHFVQLEVPDQVNAAIKGFLNTGLENPVRDNQQ</sequence>
<dbReference type="PRINTS" id="PR00111">
    <property type="entry name" value="ABHYDROLASE"/>
</dbReference>
<dbReference type="EMBL" id="CAEZTY010000001">
    <property type="protein sequence ID" value="CAB4574048.1"/>
    <property type="molecule type" value="Genomic_DNA"/>
</dbReference>
<dbReference type="SUPFAM" id="SSF53474">
    <property type="entry name" value="alpha/beta-Hydrolases"/>
    <property type="match status" value="1"/>
</dbReference>
<dbReference type="PANTHER" id="PTHR43798">
    <property type="entry name" value="MONOACYLGLYCEROL LIPASE"/>
    <property type="match status" value="1"/>
</dbReference>
<evidence type="ECO:0000256" key="1">
    <source>
        <dbReference type="ARBA" id="ARBA00022801"/>
    </source>
</evidence>
<evidence type="ECO:0000313" key="7">
    <source>
        <dbReference type="EMBL" id="CAB4691820.1"/>
    </source>
</evidence>
<dbReference type="PANTHER" id="PTHR43798:SF31">
    <property type="entry name" value="AB HYDROLASE SUPERFAMILY PROTEIN YCLE"/>
    <property type="match status" value="1"/>
</dbReference>
<evidence type="ECO:0000313" key="8">
    <source>
        <dbReference type="EMBL" id="CAB4794839.1"/>
    </source>
</evidence>
<dbReference type="GO" id="GO:0016020">
    <property type="term" value="C:membrane"/>
    <property type="evidence" value="ECO:0007669"/>
    <property type="project" value="TreeGrafter"/>
</dbReference>
<gene>
    <name evidence="5" type="ORF">UFOPK1762_00014</name>
    <name evidence="6" type="ORF">UFOPK1906_00124</name>
    <name evidence="7" type="ORF">UFOPK2624_00020</name>
    <name evidence="8" type="ORF">UFOPK3010_00234</name>
    <name evidence="3" type="ORF">UFOPK3331_00054</name>
    <name evidence="9" type="ORF">UFOPK3785_00054</name>
    <name evidence="10" type="ORF">UFOPK3927_00602</name>
    <name evidence="4" type="ORF">UFOPK4201_00058</name>
    <name evidence="11" type="ORF">UFOPK4371_00054</name>
</gene>
<dbReference type="EMBL" id="CAEZVC010000003">
    <property type="protein sequence ID" value="CAB4612244.1"/>
    <property type="molecule type" value="Genomic_DNA"/>
</dbReference>
<accession>A0A6J6EM80</accession>
<evidence type="ECO:0000313" key="11">
    <source>
        <dbReference type="EMBL" id="CAB5072671.1"/>
    </source>
</evidence>
<reference evidence="5" key="1">
    <citation type="submission" date="2020-05" db="EMBL/GenBank/DDBJ databases">
        <authorList>
            <person name="Chiriac C."/>
            <person name="Salcher M."/>
            <person name="Ghai R."/>
            <person name="Kavagutti S V."/>
        </authorList>
    </citation>
    <scope>NUCLEOTIDE SEQUENCE</scope>
</reference>
<organism evidence="5">
    <name type="scientific">freshwater metagenome</name>
    <dbReference type="NCBI Taxonomy" id="449393"/>
    <lineage>
        <taxon>unclassified sequences</taxon>
        <taxon>metagenomes</taxon>
        <taxon>ecological metagenomes</taxon>
    </lineage>
</organism>
<keyword evidence="1" id="KW-0378">Hydrolase</keyword>
<evidence type="ECO:0000313" key="3">
    <source>
        <dbReference type="EMBL" id="CAB4329639.1"/>
    </source>
</evidence>
<dbReference type="InterPro" id="IPR000073">
    <property type="entry name" value="AB_hydrolase_1"/>
</dbReference>
<dbReference type="Gene3D" id="3.40.50.1820">
    <property type="entry name" value="alpha/beta hydrolase"/>
    <property type="match status" value="1"/>
</dbReference>
<proteinExistence type="predicted"/>
<evidence type="ECO:0000313" key="4">
    <source>
        <dbReference type="EMBL" id="CAB4370187.1"/>
    </source>
</evidence>
<dbReference type="EMBL" id="CAFBRD010000001">
    <property type="protein sequence ID" value="CAB5072671.1"/>
    <property type="molecule type" value="Genomic_DNA"/>
</dbReference>
<dbReference type="EMBL" id="CAFBOK010000053">
    <property type="protein sequence ID" value="CAB4978998.1"/>
    <property type="molecule type" value="Genomic_DNA"/>
</dbReference>
<name>A0A6J6EM80_9ZZZZ</name>
<dbReference type="EMBL" id="CAFAAM010000018">
    <property type="protein sequence ID" value="CAB4794839.1"/>
    <property type="molecule type" value="Genomic_DNA"/>
</dbReference>
<evidence type="ECO:0000313" key="6">
    <source>
        <dbReference type="EMBL" id="CAB4612244.1"/>
    </source>
</evidence>
<evidence type="ECO:0000313" key="5">
    <source>
        <dbReference type="EMBL" id="CAB4574048.1"/>
    </source>
</evidence>
<dbReference type="InterPro" id="IPR029058">
    <property type="entry name" value="AB_hydrolase_fold"/>
</dbReference>
<evidence type="ECO:0000259" key="2">
    <source>
        <dbReference type="Pfam" id="PF12697"/>
    </source>
</evidence>
<evidence type="ECO:0000313" key="10">
    <source>
        <dbReference type="EMBL" id="CAB4978998.1"/>
    </source>
</evidence>
<dbReference type="InterPro" id="IPR050266">
    <property type="entry name" value="AB_hydrolase_sf"/>
</dbReference>
<dbReference type="EMBL" id="CAEZXY010000001">
    <property type="protein sequence ID" value="CAB4691820.1"/>
    <property type="molecule type" value="Genomic_DNA"/>
</dbReference>